<dbReference type="CDD" id="cd07715">
    <property type="entry name" value="TaR3-like_MBL-fold"/>
    <property type="match status" value="1"/>
</dbReference>
<dbReference type="Proteomes" id="UP001204445">
    <property type="component" value="Unassembled WGS sequence"/>
</dbReference>
<dbReference type="PANTHER" id="PTHR42663:SF4">
    <property type="entry name" value="SLL1036 PROTEIN"/>
    <property type="match status" value="1"/>
</dbReference>
<evidence type="ECO:0000313" key="2">
    <source>
        <dbReference type="EMBL" id="MCS3904148.1"/>
    </source>
</evidence>
<accession>A0AAE3L4N2</accession>
<dbReference type="RefSeq" id="WP_259056509.1">
    <property type="nucleotide sequence ID" value="NZ_JANUCT010000016.1"/>
</dbReference>
<comment type="caution">
    <text evidence="2">The sequence shown here is derived from an EMBL/GenBank/DDBJ whole genome shotgun (WGS) entry which is preliminary data.</text>
</comment>
<organism evidence="2 3">
    <name type="scientific">Methylohalomonas lacus</name>
    <dbReference type="NCBI Taxonomy" id="398773"/>
    <lineage>
        <taxon>Bacteria</taxon>
        <taxon>Pseudomonadati</taxon>
        <taxon>Pseudomonadota</taxon>
        <taxon>Gammaproteobacteria</taxon>
        <taxon>Methylohalomonadales</taxon>
        <taxon>Methylohalomonadaceae</taxon>
        <taxon>Methylohalomonas</taxon>
    </lineage>
</organism>
<keyword evidence="3" id="KW-1185">Reference proteome</keyword>
<sequence length="303" mass="34604">MSEAYLRFWGVRGSYSAPFASHLDVGGNTSCVEIRADGHLLVCDAGTGIIPFGQHLMQQDGIREMLVILTHYHWDHVCGLPFFLPAFAEDWRLNFFGPGQNAGEIERHVSAQMRAPYFPVSTDTWHAAVDYLQPPGGNLEHGPFRISYQNVHHPGITYGYRINLNGKVIVYISDNECLFLNKSIEQRYQEFNSEEQRLYDSMKREEYDSALQFMQGADILIHDAQYTPEDYEKKRGWGHSCYIDTVNSAIDAGVGQLYLYHHDPNYDDERINAIHQDCLRIIAERQSALDCHIAREGLTLDLA</sequence>
<evidence type="ECO:0000259" key="1">
    <source>
        <dbReference type="Pfam" id="PF12706"/>
    </source>
</evidence>
<evidence type="ECO:0000313" key="3">
    <source>
        <dbReference type="Proteomes" id="UP001204445"/>
    </source>
</evidence>
<name>A0AAE3L4N2_9GAMM</name>
<proteinExistence type="predicted"/>
<dbReference type="PANTHER" id="PTHR42663">
    <property type="entry name" value="HYDROLASE C777.06C-RELATED-RELATED"/>
    <property type="match status" value="1"/>
</dbReference>
<dbReference type="SUPFAM" id="SSF56281">
    <property type="entry name" value="Metallo-hydrolase/oxidoreductase"/>
    <property type="match status" value="1"/>
</dbReference>
<dbReference type="EMBL" id="JANUCT010000016">
    <property type="protein sequence ID" value="MCS3904148.1"/>
    <property type="molecule type" value="Genomic_DNA"/>
</dbReference>
<dbReference type="InterPro" id="IPR001279">
    <property type="entry name" value="Metallo-B-lactamas"/>
</dbReference>
<reference evidence="2" key="1">
    <citation type="submission" date="2022-08" db="EMBL/GenBank/DDBJ databases">
        <title>Genomic Encyclopedia of Type Strains, Phase III (KMG-III): the genomes of soil and plant-associated and newly described type strains.</title>
        <authorList>
            <person name="Whitman W."/>
        </authorList>
    </citation>
    <scope>NUCLEOTIDE SEQUENCE</scope>
    <source>
        <strain evidence="2">HMT 1</strain>
    </source>
</reference>
<feature type="domain" description="Metallo-beta-lactamase" evidence="1">
    <location>
        <begin position="42"/>
        <end position="191"/>
    </location>
</feature>
<protein>
    <submittedName>
        <fullName evidence="2">Phosphoribosyl 1,2-cyclic phosphodiesterase</fullName>
    </submittedName>
</protein>
<dbReference type="Pfam" id="PF12706">
    <property type="entry name" value="Lactamase_B_2"/>
    <property type="match status" value="1"/>
</dbReference>
<dbReference type="Gene3D" id="3.60.15.10">
    <property type="entry name" value="Ribonuclease Z/Hydroxyacylglutathione hydrolase-like"/>
    <property type="match status" value="1"/>
</dbReference>
<dbReference type="InterPro" id="IPR036866">
    <property type="entry name" value="RibonucZ/Hydroxyglut_hydro"/>
</dbReference>
<dbReference type="AlphaFoldDB" id="A0AAE3L4N2"/>
<gene>
    <name evidence="2" type="ORF">J2T55_002181</name>
</gene>